<feature type="compositionally biased region" description="Polar residues" evidence="1">
    <location>
        <begin position="42"/>
        <end position="54"/>
    </location>
</feature>
<feature type="compositionally biased region" description="Polar residues" evidence="1">
    <location>
        <begin position="1"/>
        <end position="20"/>
    </location>
</feature>
<dbReference type="AlphaFoldDB" id="E9H860"/>
<feature type="region of interest" description="Disordered" evidence="1">
    <location>
        <begin position="1"/>
        <end position="112"/>
    </location>
</feature>
<accession>E9H860</accession>
<evidence type="ECO:0000313" key="3">
    <source>
        <dbReference type="Proteomes" id="UP000000305"/>
    </source>
</evidence>
<dbReference type="Proteomes" id="UP000000305">
    <property type="component" value="Unassembled WGS sequence"/>
</dbReference>
<dbReference type="InParanoid" id="E9H860"/>
<feature type="compositionally biased region" description="Basic and acidic residues" evidence="1">
    <location>
        <begin position="183"/>
        <end position="207"/>
    </location>
</feature>
<dbReference type="HOGENOM" id="CLU_1220787_0_0_1"/>
<proteinExistence type="predicted"/>
<dbReference type="EMBL" id="GL732603">
    <property type="protein sequence ID" value="EFX72084.1"/>
    <property type="molecule type" value="Genomic_DNA"/>
</dbReference>
<dbReference type="KEGG" id="dpx:DAPPUDRAFT_308597"/>
<organism evidence="2 3">
    <name type="scientific">Daphnia pulex</name>
    <name type="common">Water flea</name>
    <dbReference type="NCBI Taxonomy" id="6669"/>
    <lineage>
        <taxon>Eukaryota</taxon>
        <taxon>Metazoa</taxon>
        <taxon>Ecdysozoa</taxon>
        <taxon>Arthropoda</taxon>
        <taxon>Crustacea</taxon>
        <taxon>Branchiopoda</taxon>
        <taxon>Diplostraca</taxon>
        <taxon>Cladocera</taxon>
        <taxon>Anomopoda</taxon>
        <taxon>Daphniidae</taxon>
        <taxon>Daphnia</taxon>
    </lineage>
</organism>
<evidence type="ECO:0000313" key="2">
    <source>
        <dbReference type="EMBL" id="EFX72084.1"/>
    </source>
</evidence>
<name>E9H860_DAPPU</name>
<feature type="compositionally biased region" description="Low complexity" evidence="1">
    <location>
        <begin position="23"/>
        <end position="40"/>
    </location>
</feature>
<evidence type="ECO:0000256" key="1">
    <source>
        <dbReference type="SAM" id="MobiDB-lite"/>
    </source>
</evidence>
<reference evidence="2 3" key="1">
    <citation type="journal article" date="2011" name="Science">
        <title>The ecoresponsive genome of Daphnia pulex.</title>
        <authorList>
            <person name="Colbourne J.K."/>
            <person name="Pfrender M.E."/>
            <person name="Gilbert D."/>
            <person name="Thomas W.K."/>
            <person name="Tucker A."/>
            <person name="Oakley T.H."/>
            <person name="Tokishita S."/>
            <person name="Aerts A."/>
            <person name="Arnold G.J."/>
            <person name="Basu M.K."/>
            <person name="Bauer D.J."/>
            <person name="Caceres C.E."/>
            <person name="Carmel L."/>
            <person name="Casola C."/>
            <person name="Choi J.H."/>
            <person name="Detter J.C."/>
            <person name="Dong Q."/>
            <person name="Dusheyko S."/>
            <person name="Eads B.D."/>
            <person name="Frohlich T."/>
            <person name="Geiler-Samerotte K.A."/>
            <person name="Gerlach D."/>
            <person name="Hatcher P."/>
            <person name="Jogdeo S."/>
            <person name="Krijgsveld J."/>
            <person name="Kriventseva E.V."/>
            <person name="Kultz D."/>
            <person name="Laforsch C."/>
            <person name="Lindquist E."/>
            <person name="Lopez J."/>
            <person name="Manak J.R."/>
            <person name="Muller J."/>
            <person name="Pangilinan J."/>
            <person name="Patwardhan R.P."/>
            <person name="Pitluck S."/>
            <person name="Pritham E.J."/>
            <person name="Rechtsteiner A."/>
            <person name="Rho M."/>
            <person name="Rogozin I.B."/>
            <person name="Sakarya O."/>
            <person name="Salamov A."/>
            <person name="Schaack S."/>
            <person name="Shapiro H."/>
            <person name="Shiga Y."/>
            <person name="Skalitzky C."/>
            <person name="Smith Z."/>
            <person name="Souvorov A."/>
            <person name="Sung W."/>
            <person name="Tang Z."/>
            <person name="Tsuchiya D."/>
            <person name="Tu H."/>
            <person name="Vos H."/>
            <person name="Wang M."/>
            <person name="Wolf Y.I."/>
            <person name="Yamagata H."/>
            <person name="Yamada T."/>
            <person name="Ye Y."/>
            <person name="Shaw J.R."/>
            <person name="Andrews J."/>
            <person name="Crease T.J."/>
            <person name="Tang H."/>
            <person name="Lucas S.M."/>
            <person name="Robertson H.M."/>
            <person name="Bork P."/>
            <person name="Koonin E.V."/>
            <person name="Zdobnov E.M."/>
            <person name="Grigoriev I.V."/>
            <person name="Lynch M."/>
            <person name="Boore J.L."/>
        </authorList>
    </citation>
    <scope>NUCLEOTIDE SEQUENCE [LARGE SCALE GENOMIC DNA]</scope>
</reference>
<keyword evidence="3" id="KW-1185">Reference proteome</keyword>
<gene>
    <name evidence="2" type="ORF">DAPPUDRAFT_308597</name>
</gene>
<feature type="compositionally biased region" description="Acidic residues" evidence="1">
    <location>
        <begin position="83"/>
        <end position="103"/>
    </location>
</feature>
<sequence>MTSNGASAGEIVSSSKTSSRVVAGKSSAGTGSGLSSAGRAIQPTNSDSVNNSKSTPEKRNSPAACSNGESPRKLLRRRGVKTEEDDDEDLVETPPEVVDDCPIEDERGGGNADTICEDVSVAVTGKKNIRGKVWRARNGDYVRYLCVDDGADYRPGEKERAAQVVGQAVDVVVIAEIFGGRKQRSDDKACASHTHRIDDASSRDSHRCRIRKKRKEGSNRAAGLESV</sequence>
<feature type="region of interest" description="Disordered" evidence="1">
    <location>
        <begin position="183"/>
        <end position="227"/>
    </location>
</feature>
<protein>
    <submittedName>
        <fullName evidence="2">Uncharacterized protein</fullName>
    </submittedName>
</protein>